<dbReference type="SUPFAM" id="SSF52058">
    <property type="entry name" value="L domain-like"/>
    <property type="match status" value="1"/>
</dbReference>
<dbReference type="OrthoDB" id="3256662at2759"/>
<dbReference type="EMBL" id="ML210468">
    <property type="protein sequence ID" value="TFK17737.1"/>
    <property type="molecule type" value="Genomic_DNA"/>
</dbReference>
<dbReference type="InterPro" id="IPR032675">
    <property type="entry name" value="LRR_dom_sf"/>
</dbReference>
<name>A0A5C3KDC1_COPMA</name>
<accession>A0A5C3KDC1</accession>
<proteinExistence type="predicted"/>
<reference evidence="1 2" key="1">
    <citation type="journal article" date="2019" name="Nat. Ecol. Evol.">
        <title>Megaphylogeny resolves global patterns of mushroom evolution.</title>
        <authorList>
            <person name="Varga T."/>
            <person name="Krizsan K."/>
            <person name="Foldi C."/>
            <person name="Dima B."/>
            <person name="Sanchez-Garcia M."/>
            <person name="Sanchez-Ramirez S."/>
            <person name="Szollosi G.J."/>
            <person name="Szarkandi J.G."/>
            <person name="Papp V."/>
            <person name="Albert L."/>
            <person name="Andreopoulos W."/>
            <person name="Angelini C."/>
            <person name="Antonin V."/>
            <person name="Barry K.W."/>
            <person name="Bougher N.L."/>
            <person name="Buchanan P."/>
            <person name="Buyck B."/>
            <person name="Bense V."/>
            <person name="Catcheside P."/>
            <person name="Chovatia M."/>
            <person name="Cooper J."/>
            <person name="Damon W."/>
            <person name="Desjardin D."/>
            <person name="Finy P."/>
            <person name="Geml J."/>
            <person name="Haridas S."/>
            <person name="Hughes K."/>
            <person name="Justo A."/>
            <person name="Karasinski D."/>
            <person name="Kautmanova I."/>
            <person name="Kiss B."/>
            <person name="Kocsube S."/>
            <person name="Kotiranta H."/>
            <person name="LaButti K.M."/>
            <person name="Lechner B.E."/>
            <person name="Liimatainen K."/>
            <person name="Lipzen A."/>
            <person name="Lukacs Z."/>
            <person name="Mihaltcheva S."/>
            <person name="Morgado L.N."/>
            <person name="Niskanen T."/>
            <person name="Noordeloos M.E."/>
            <person name="Ohm R.A."/>
            <person name="Ortiz-Santana B."/>
            <person name="Ovrebo C."/>
            <person name="Racz N."/>
            <person name="Riley R."/>
            <person name="Savchenko A."/>
            <person name="Shiryaev A."/>
            <person name="Soop K."/>
            <person name="Spirin V."/>
            <person name="Szebenyi C."/>
            <person name="Tomsovsky M."/>
            <person name="Tulloss R.E."/>
            <person name="Uehling J."/>
            <person name="Grigoriev I.V."/>
            <person name="Vagvolgyi C."/>
            <person name="Papp T."/>
            <person name="Martin F.M."/>
            <person name="Miettinen O."/>
            <person name="Hibbett D.S."/>
            <person name="Nagy L.G."/>
        </authorList>
    </citation>
    <scope>NUCLEOTIDE SEQUENCE [LARGE SCALE GENOMIC DNA]</scope>
    <source>
        <strain evidence="1 2">CBS 121175</strain>
    </source>
</reference>
<keyword evidence="2" id="KW-1185">Reference proteome</keyword>
<evidence type="ECO:0000313" key="2">
    <source>
        <dbReference type="Proteomes" id="UP000307440"/>
    </source>
</evidence>
<gene>
    <name evidence="1" type="ORF">FA15DRAFT_698338</name>
</gene>
<dbReference type="Gene3D" id="3.80.10.10">
    <property type="entry name" value="Ribonuclease Inhibitor"/>
    <property type="match status" value="1"/>
</dbReference>
<evidence type="ECO:0000313" key="1">
    <source>
        <dbReference type="EMBL" id="TFK17737.1"/>
    </source>
</evidence>
<dbReference type="Proteomes" id="UP000307440">
    <property type="component" value="Unassembled WGS sequence"/>
</dbReference>
<protein>
    <recommendedName>
        <fullName evidence="3">F-box domain-containing protein</fullName>
    </recommendedName>
</protein>
<sequence length="513" mass="58025">MSLTWSSPVRRGLQGQALAPIPGEIYLHIFGYLDDPDFQFERYTDKAARDKRTLSNVAMACRYFCSLMAPRIFKTLWFQYELPGNVRVPNYSGFCRAVIKNENHARSLASHVRHCMFRYWEHTSNTSDWARTGLLKVHSSALSFMPNLTALSFFRVAFTPHALRSIGSLEQLTELTVELCTFPDCKAEDFGPLSRLRLQCLKTDGFSLHCSTPARFWSNINFDRLLSLTTTATTEMFKRVMSFANLLPLEHLVIQSNHYDVLEGSINPSFFKCIPSLTHLCLVDLTANVDPSNVLHLNHVECAPSVAPTLITGRPVSTIGLSSESLGPHIPFTTEDISRIWAAIPTSTAPIRKLTVSLENWCGQIPLIHMSEVLPNLEEFHVKAYNRAIDIVSDVEYHSAVYDISSSFKDIPPVCVVFPAPGNPLQPLFDLSTQVEAVIELGRGSPRMQTLRLAEIRWTRGLKGEWEPELEDWSIFEAMRDEWRKIDGDKRDTLDYGGYWKSIFGTTSPSIPM</sequence>
<dbReference type="AlphaFoldDB" id="A0A5C3KDC1"/>
<evidence type="ECO:0008006" key="3">
    <source>
        <dbReference type="Google" id="ProtNLM"/>
    </source>
</evidence>
<organism evidence="1 2">
    <name type="scientific">Coprinopsis marcescibilis</name>
    <name type="common">Agaric fungus</name>
    <name type="synonym">Psathyrella marcescibilis</name>
    <dbReference type="NCBI Taxonomy" id="230819"/>
    <lineage>
        <taxon>Eukaryota</taxon>
        <taxon>Fungi</taxon>
        <taxon>Dikarya</taxon>
        <taxon>Basidiomycota</taxon>
        <taxon>Agaricomycotina</taxon>
        <taxon>Agaricomycetes</taxon>
        <taxon>Agaricomycetidae</taxon>
        <taxon>Agaricales</taxon>
        <taxon>Agaricineae</taxon>
        <taxon>Psathyrellaceae</taxon>
        <taxon>Coprinopsis</taxon>
    </lineage>
</organism>